<dbReference type="Proteomes" id="UP000198287">
    <property type="component" value="Unassembled WGS sequence"/>
</dbReference>
<organism evidence="1 2">
    <name type="scientific">Folsomia candida</name>
    <name type="common">Springtail</name>
    <dbReference type="NCBI Taxonomy" id="158441"/>
    <lineage>
        <taxon>Eukaryota</taxon>
        <taxon>Metazoa</taxon>
        <taxon>Ecdysozoa</taxon>
        <taxon>Arthropoda</taxon>
        <taxon>Hexapoda</taxon>
        <taxon>Collembola</taxon>
        <taxon>Entomobryomorpha</taxon>
        <taxon>Isotomoidea</taxon>
        <taxon>Isotomidae</taxon>
        <taxon>Proisotominae</taxon>
        <taxon>Folsomia</taxon>
    </lineage>
</organism>
<dbReference type="AlphaFoldDB" id="A0A226DKR6"/>
<dbReference type="EMBL" id="LNIX01000017">
    <property type="protein sequence ID" value="OXA45789.1"/>
    <property type="molecule type" value="Genomic_DNA"/>
</dbReference>
<reference evidence="1 2" key="1">
    <citation type="submission" date="2015-12" db="EMBL/GenBank/DDBJ databases">
        <title>The genome of Folsomia candida.</title>
        <authorList>
            <person name="Faddeeva A."/>
            <person name="Derks M.F."/>
            <person name="Anvar Y."/>
            <person name="Smit S."/>
            <person name="Van Straalen N."/>
            <person name="Roelofs D."/>
        </authorList>
    </citation>
    <scope>NUCLEOTIDE SEQUENCE [LARGE SCALE GENOMIC DNA]</scope>
    <source>
        <strain evidence="1 2">VU population</strain>
        <tissue evidence="1">Whole body</tissue>
    </source>
</reference>
<accession>A0A226DKR6</accession>
<name>A0A226DKR6_FOLCA</name>
<comment type="caution">
    <text evidence="1">The sequence shown here is derived from an EMBL/GenBank/DDBJ whole genome shotgun (WGS) entry which is preliminary data.</text>
</comment>
<keyword evidence="2" id="KW-1185">Reference proteome</keyword>
<sequence length="258" mass="28390">MPLTSIISYKQETMLQTSFVTTSSEISLFSVANRFIIGQHIASSHTLGPHNFGATSIGQSLPSARNFPISTSRPQIEVVPHTFGATSLGQALQPATPFPISTSPPQNESTKPPAQRLRAHQPVNPYWYHNIFYSTSQQWLRPCPKQPSAPQPPPFFPFIIASPTLFQMGTTINDLTISPGCSPPTDTNSFFPLSFPQVCPNTELEPLPRCHLTFYLPPNLYLHTIPTHSTDHLSLPRISRPLMATSAPAHHTSLTSTI</sequence>
<gene>
    <name evidence="1" type="ORF">Fcan01_19435</name>
</gene>
<protein>
    <submittedName>
        <fullName evidence="1">Uncharacterized protein</fullName>
    </submittedName>
</protein>
<evidence type="ECO:0000313" key="2">
    <source>
        <dbReference type="Proteomes" id="UP000198287"/>
    </source>
</evidence>
<proteinExistence type="predicted"/>
<evidence type="ECO:0000313" key="1">
    <source>
        <dbReference type="EMBL" id="OXA45789.1"/>
    </source>
</evidence>